<protein>
    <recommendedName>
        <fullName evidence="3">N-acetyltransferase domain-containing protein</fullName>
    </recommendedName>
</protein>
<dbReference type="Gene3D" id="3.40.630.30">
    <property type="match status" value="1"/>
</dbReference>
<proteinExistence type="predicted"/>
<evidence type="ECO:0008006" key="3">
    <source>
        <dbReference type="Google" id="ProtNLM"/>
    </source>
</evidence>
<comment type="caution">
    <text evidence="1">The sequence shown here is derived from an EMBL/GenBank/DDBJ whole genome shotgun (WGS) entry which is preliminary data.</text>
</comment>
<accession>A0A5J4L6D9</accession>
<name>A0A5J4L6D9_9ACTN</name>
<evidence type="ECO:0000313" key="2">
    <source>
        <dbReference type="Proteomes" id="UP000325598"/>
    </source>
</evidence>
<reference evidence="1 2" key="1">
    <citation type="submission" date="2019-10" db="EMBL/GenBank/DDBJ databases">
        <title>Whole genome shotgun sequence of Streptomyces angustmyceticus NBRC 3934.</title>
        <authorList>
            <person name="Hosoyama A."/>
            <person name="Ichikawa N."/>
            <person name="Kimura A."/>
            <person name="Kitahashi Y."/>
            <person name="Komaki H."/>
            <person name="Uohara A."/>
        </authorList>
    </citation>
    <scope>NUCLEOTIDE SEQUENCE [LARGE SCALE GENOMIC DNA]</scope>
    <source>
        <strain evidence="1 2">NBRC 3934</strain>
    </source>
</reference>
<dbReference type="AlphaFoldDB" id="A0A5J4L6D9"/>
<evidence type="ECO:0000313" key="1">
    <source>
        <dbReference type="EMBL" id="GES28324.1"/>
    </source>
</evidence>
<organism evidence="1 2">
    <name type="scientific">Streptomyces angustmyceticus</name>
    <dbReference type="NCBI Taxonomy" id="285578"/>
    <lineage>
        <taxon>Bacteria</taxon>
        <taxon>Bacillati</taxon>
        <taxon>Actinomycetota</taxon>
        <taxon>Actinomycetes</taxon>
        <taxon>Kitasatosporales</taxon>
        <taxon>Streptomycetaceae</taxon>
        <taxon>Streptomyces</taxon>
    </lineage>
</organism>
<dbReference type="InterPro" id="IPR016181">
    <property type="entry name" value="Acyl_CoA_acyltransferase"/>
</dbReference>
<sequence length="62" mass="7315">MTETLRRLHDDGFTRVHLWTLRDTPRSRRFCTRSGFAESGAERTYDFGDGNALDQIEYERTC</sequence>
<keyword evidence="2" id="KW-1185">Reference proteome</keyword>
<dbReference type="Proteomes" id="UP000325598">
    <property type="component" value="Unassembled WGS sequence"/>
</dbReference>
<dbReference type="EMBL" id="BLAG01000004">
    <property type="protein sequence ID" value="GES28324.1"/>
    <property type="molecule type" value="Genomic_DNA"/>
</dbReference>
<gene>
    <name evidence="1" type="ORF">San01_08110</name>
</gene>
<dbReference type="SUPFAM" id="SSF55729">
    <property type="entry name" value="Acyl-CoA N-acyltransferases (Nat)"/>
    <property type="match status" value="1"/>
</dbReference>